<dbReference type="PANTHER" id="PTHR31332:SF0">
    <property type="entry name" value="7-HYDROXYMETHYL CHLOROPHYLL A REDUCTASE, CHLOROPLASTIC"/>
    <property type="match status" value="1"/>
</dbReference>
<organism evidence="3 4">
    <name type="scientific">Rufibacter tibetensis</name>
    <dbReference type="NCBI Taxonomy" id="512763"/>
    <lineage>
        <taxon>Bacteria</taxon>
        <taxon>Pseudomonadati</taxon>
        <taxon>Bacteroidota</taxon>
        <taxon>Cytophagia</taxon>
        <taxon>Cytophagales</taxon>
        <taxon>Hymenobacteraceae</taxon>
        <taxon>Rufibacter</taxon>
    </lineage>
</organism>
<dbReference type="GO" id="GO:0052592">
    <property type="term" value="F:oxidoreductase activity, acting on CH or CH2 groups, with an iron-sulfur protein as acceptor"/>
    <property type="evidence" value="ECO:0007669"/>
    <property type="project" value="TreeGrafter"/>
</dbReference>
<name>A0A0P0CPL8_9BACT</name>
<keyword evidence="4" id="KW-1185">Reference proteome</keyword>
<dbReference type="PANTHER" id="PTHR31332">
    <property type="entry name" value="7-HYDROXYMETHYL CHLOROPHYLL A REDUCTASE, CHLOROPLASTIC"/>
    <property type="match status" value="1"/>
</dbReference>
<dbReference type="PATRIC" id="fig|512763.3.peg.896"/>
<feature type="domain" description="Coenzyme F420 hydrogenase/dehydrogenase beta subunit N-terminal" evidence="1">
    <location>
        <begin position="95"/>
        <end position="174"/>
    </location>
</feature>
<protein>
    <submittedName>
        <fullName evidence="3">Coenzyme F420 hydrogenase</fullName>
    </submittedName>
</protein>
<gene>
    <name evidence="3" type="ORF">DC20_04040</name>
</gene>
<evidence type="ECO:0000259" key="2">
    <source>
        <dbReference type="Pfam" id="PF04432"/>
    </source>
</evidence>
<dbReference type="Proteomes" id="UP000061382">
    <property type="component" value="Chromosome"/>
</dbReference>
<dbReference type="AlphaFoldDB" id="A0A0P0CPL8"/>
<dbReference type="InterPro" id="IPR007525">
    <property type="entry name" value="FrhB_FdhB_C"/>
</dbReference>
<evidence type="ECO:0000313" key="3">
    <source>
        <dbReference type="EMBL" id="ALI98305.1"/>
    </source>
</evidence>
<dbReference type="InterPro" id="IPR007516">
    <property type="entry name" value="Co_F420_Hydgase/DH_bsu_N"/>
</dbReference>
<evidence type="ECO:0000259" key="1">
    <source>
        <dbReference type="Pfam" id="PF04422"/>
    </source>
</evidence>
<dbReference type="Pfam" id="PF04422">
    <property type="entry name" value="FrhB_FdhB_N"/>
    <property type="match status" value="1"/>
</dbReference>
<evidence type="ECO:0000313" key="4">
    <source>
        <dbReference type="Proteomes" id="UP000061382"/>
    </source>
</evidence>
<proteinExistence type="predicted"/>
<sequence length="462" mass="52270">MKELVSPRDIVTSGLCIGCGSCVAQANRPDTRMDFDGYGQLKPKGDPQWFKTKSESFSRTCPFSPKAKNEDYLAANLYPTAPVVDAALGRFQTAYVGHVAEEDFRMQGSSGGMVTWVATELMRQGLIDGVAHVIATEDPQEDGRFFKYRIARTEAEIREGAKSRYYPIELSEVLSLVKEVPGRYAVVGIPCFIKAVQLLREEDPIIRERIQYTLGLFCGHMKSARFVESFAWQLNVPVDQVDKVDYRQKDPSRPANWYTAKLTLKDGQIVNRDWWHLADGDWGAGFYMNSACNYCDDVVAETSDISFGDAWVEPYSSDGRGTNVVVVRSPLVDKLVANAIQEGRLQLETVDAKFIEQTQAAGFRQRREGLAYRLTWSRSGVTPCKRVTPDDKTPTRQRKLIYRMRYHISAGSHKMAKLAHQLNAPKLYINWARIALASYHGFAYHQGNFTEIKNRYKQLKGQ</sequence>
<feature type="domain" description="Coenzyme F420 hydrogenase/dehydrogenase beta subunit C-terminal" evidence="2">
    <location>
        <begin position="183"/>
        <end position="352"/>
    </location>
</feature>
<dbReference type="Pfam" id="PF04432">
    <property type="entry name" value="FrhB_FdhB_C"/>
    <property type="match status" value="1"/>
</dbReference>
<accession>A0A0P0CPL8</accession>
<dbReference type="InterPro" id="IPR045220">
    <property type="entry name" value="FRHB/FDHB/HCAR-like"/>
</dbReference>
<reference evidence="3 4" key="1">
    <citation type="submission" date="2015-08" db="EMBL/GenBank/DDBJ databases">
        <title>Complete genome sequence of Rufibacter tibetensis strain 1351t, a radiation-resistant bacterium from tibet plateau.</title>
        <authorList>
            <person name="Dai J."/>
        </authorList>
    </citation>
    <scope>NUCLEOTIDE SEQUENCE [LARGE SCALE GENOMIC DNA]</scope>
    <source>
        <strain evidence="3 4">1351</strain>
    </source>
</reference>
<dbReference type="KEGG" id="rti:DC20_04040"/>
<dbReference type="STRING" id="512763.DC20_04040"/>
<dbReference type="EMBL" id="CP012643">
    <property type="protein sequence ID" value="ALI98305.1"/>
    <property type="molecule type" value="Genomic_DNA"/>
</dbReference>
<dbReference type="RefSeq" id="WP_062542662.1">
    <property type="nucleotide sequence ID" value="NZ_CP012643.1"/>
</dbReference>